<organism evidence="2 3">
    <name type="scientific">Legionella drancourtii LLAP12</name>
    <dbReference type="NCBI Taxonomy" id="658187"/>
    <lineage>
        <taxon>Bacteria</taxon>
        <taxon>Pseudomonadati</taxon>
        <taxon>Pseudomonadota</taxon>
        <taxon>Gammaproteobacteria</taxon>
        <taxon>Legionellales</taxon>
        <taxon>Legionellaceae</taxon>
        <taxon>Legionella</taxon>
    </lineage>
</organism>
<keyword evidence="3" id="KW-1185">Reference proteome</keyword>
<keyword evidence="1" id="KW-0472">Membrane</keyword>
<dbReference type="RefSeq" id="WP_006871338.1">
    <property type="nucleotide sequence ID" value="NZ_JH413828.1"/>
</dbReference>
<evidence type="ECO:0000313" key="2">
    <source>
        <dbReference type="EMBL" id="EHL30658.1"/>
    </source>
</evidence>
<name>G9EQ83_9GAMM</name>
<dbReference type="Proteomes" id="UP000002770">
    <property type="component" value="Unassembled WGS sequence"/>
</dbReference>
<dbReference type="InParanoid" id="G9EQ83"/>
<keyword evidence="1" id="KW-1133">Transmembrane helix</keyword>
<reference evidence="2 3" key="1">
    <citation type="journal article" date="2011" name="BMC Genomics">
        <title>Insight into cross-talk between intra-amoebal pathogens.</title>
        <authorList>
            <person name="Gimenez G."/>
            <person name="Bertelli C."/>
            <person name="Moliner C."/>
            <person name="Robert C."/>
            <person name="Raoult D."/>
            <person name="Fournier P.E."/>
            <person name="Greub G."/>
        </authorList>
    </citation>
    <scope>NUCLEOTIDE SEQUENCE [LARGE SCALE GENOMIC DNA]</scope>
    <source>
        <strain evidence="2 3">LLAP12</strain>
    </source>
</reference>
<evidence type="ECO:0008006" key="4">
    <source>
        <dbReference type="Google" id="ProtNLM"/>
    </source>
</evidence>
<evidence type="ECO:0000313" key="3">
    <source>
        <dbReference type="Proteomes" id="UP000002770"/>
    </source>
</evidence>
<proteinExistence type="predicted"/>
<gene>
    <name evidence="2" type="ORF">LDG_7429</name>
</gene>
<feature type="transmembrane region" description="Helical" evidence="1">
    <location>
        <begin position="12"/>
        <end position="33"/>
    </location>
</feature>
<protein>
    <recommendedName>
        <fullName evidence="4">Type II secretion system protein GspG C-terminal domain-containing protein</fullName>
    </recommendedName>
</protein>
<dbReference type="EMBL" id="JH413828">
    <property type="protein sequence ID" value="EHL30658.1"/>
    <property type="molecule type" value="Genomic_DNA"/>
</dbReference>
<dbReference type="AlphaFoldDB" id="G9EQ83"/>
<dbReference type="STRING" id="658187.LDG_7429"/>
<accession>G9EQ83</accession>
<dbReference type="HOGENOM" id="CLU_1667199_0_0_6"/>
<dbReference type="OrthoDB" id="5653928at2"/>
<keyword evidence="1" id="KW-0812">Transmembrane</keyword>
<evidence type="ECO:0000256" key="1">
    <source>
        <dbReference type="SAM" id="Phobius"/>
    </source>
</evidence>
<sequence length="158" mass="18671">MNEMRKSYRLSRYHCGIVLILILILIGVFLRFFELIQASIEEVSVEINLLNMQQMLHYQNLLSESKDQQCTFLDKPDLFQQLSAGIPDSSTDKAVPGSWYYDAKKHQLIYHVRSKNYFRSEFTQEIIIVLYCNHGVISFKQSSFKWCRDKKIWGCSSW</sequence>